<dbReference type="InterPro" id="IPR029066">
    <property type="entry name" value="PLP-binding_barrel"/>
</dbReference>
<evidence type="ECO:0000256" key="8">
    <source>
        <dbReference type="RuleBase" id="RU003738"/>
    </source>
</evidence>
<comment type="pathway">
    <text evidence="6 8">Amino-acid biosynthesis; L-lysine biosynthesis via DAP pathway; L-lysine from DL-2,6-diaminopimelate: step 1/1.</text>
</comment>
<dbReference type="RefSeq" id="WP_139072958.1">
    <property type="nucleotide sequence ID" value="NZ_CP040899.1"/>
</dbReference>
<evidence type="ECO:0000256" key="3">
    <source>
        <dbReference type="ARBA" id="ARBA00022898"/>
    </source>
</evidence>
<organism evidence="11 12">
    <name type="scientific">Georgenia wutianyii</name>
    <dbReference type="NCBI Taxonomy" id="2585135"/>
    <lineage>
        <taxon>Bacteria</taxon>
        <taxon>Bacillati</taxon>
        <taxon>Actinomycetota</taxon>
        <taxon>Actinomycetes</taxon>
        <taxon>Micrococcales</taxon>
        <taxon>Bogoriellaceae</taxon>
        <taxon>Georgenia</taxon>
    </lineage>
</organism>
<evidence type="ECO:0000256" key="5">
    <source>
        <dbReference type="ARBA" id="ARBA00023239"/>
    </source>
</evidence>
<dbReference type="SUPFAM" id="SSF50621">
    <property type="entry name" value="Alanine racemase C-terminal domain-like"/>
    <property type="match status" value="1"/>
</dbReference>
<proteinExistence type="inferred from homology"/>
<dbReference type="EMBL" id="CP040899">
    <property type="protein sequence ID" value="QDB80070.1"/>
    <property type="molecule type" value="Genomic_DNA"/>
</dbReference>
<keyword evidence="12" id="KW-1185">Reference proteome</keyword>
<keyword evidence="3 6" id="KW-0663">Pyridoxal phosphate</keyword>
<evidence type="ECO:0000259" key="10">
    <source>
        <dbReference type="Pfam" id="PF02784"/>
    </source>
</evidence>
<feature type="binding site" evidence="6">
    <location>
        <position position="353"/>
    </location>
    <ligand>
        <name>substrate</name>
    </ligand>
</feature>
<feature type="binding site" evidence="6">
    <location>
        <position position="385"/>
    </location>
    <ligand>
        <name>substrate</name>
    </ligand>
</feature>
<feature type="region of interest" description="Disordered" evidence="9">
    <location>
        <begin position="1"/>
        <end position="24"/>
    </location>
</feature>
<name>A0ABX5VP94_9MICO</name>
<dbReference type="EC" id="4.1.1.20" evidence="6 7"/>
<feature type="domain" description="Orn/DAP/Arg decarboxylase 2 N-terminal" evidence="10">
    <location>
        <begin position="57"/>
        <end position="315"/>
    </location>
</feature>
<comment type="catalytic activity">
    <reaction evidence="6 8">
        <text>meso-2,6-diaminopimelate + H(+) = L-lysine + CO2</text>
        <dbReference type="Rhea" id="RHEA:15101"/>
        <dbReference type="ChEBI" id="CHEBI:15378"/>
        <dbReference type="ChEBI" id="CHEBI:16526"/>
        <dbReference type="ChEBI" id="CHEBI:32551"/>
        <dbReference type="ChEBI" id="CHEBI:57791"/>
        <dbReference type="EC" id="4.1.1.20"/>
    </reaction>
</comment>
<evidence type="ECO:0000256" key="4">
    <source>
        <dbReference type="ARBA" id="ARBA00023154"/>
    </source>
</evidence>
<dbReference type="NCBIfam" id="TIGR01048">
    <property type="entry name" value="lysA"/>
    <property type="match status" value="1"/>
</dbReference>
<dbReference type="InterPro" id="IPR022644">
    <property type="entry name" value="De-COase2_N"/>
</dbReference>
<reference evidence="11 12" key="1">
    <citation type="submission" date="2019-05" db="EMBL/GenBank/DDBJ databases">
        <title>Georgenia *** sp. nov., and Georgenia *** sp. nov., isolated from the intestinal contents of plateau pika (Ochotona curzoniae) in the Qinghai-Tibet plateau of China.</title>
        <authorList>
            <person name="Tian Z."/>
        </authorList>
    </citation>
    <scope>NUCLEOTIDE SEQUENCE [LARGE SCALE GENOMIC DNA]</scope>
    <source>
        <strain evidence="11 12">Z294</strain>
    </source>
</reference>
<feature type="binding site" evidence="6">
    <location>
        <position position="414"/>
    </location>
    <ligand>
        <name>substrate</name>
    </ligand>
</feature>
<dbReference type="PRINTS" id="PR01181">
    <property type="entry name" value="DAPDCRBXLASE"/>
</dbReference>
<comment type="similarity">
    <text evidence="6">Belongs to the Orn/Lys/Arg decarboxylase class-II family. LysA subfamily.</text>
</comment>
<dbReference type="Proteomes" id="UP000313948">
    <property type="component" value="Chromosome"/>
</dbReference>
<dbReference type="HAMAP" id="MF_02120">
    <property type="entry name" value="LysA"/>
    <property type="match status" value="1"/>
</dbReference>
<keyword evidence="5 6" id="KW-0456">Lyase</keyword>
<evidence type="ECO:0000256" key="2">
    <source>
        <dbReference type="ARBA" id="ARBA00022793"/>
    </source>
</evidence>
<feature type="binding site" evidence="6">
    <location>
        <position position="357"/>
    </location>
    <ligand>
        <name>substrate</name>
    </ligand>
</feature>
<dbReference type="PANTHER" id="PTHR43727:SF2">
    <property type="entry name" value="GROUP IV DECARBOXYLASE"/>
    <property type="match status" value="1"/>
</dbReference>
<feature type="modified residue" description="N6-(pyridoxal phosphate)lysine" evidence="6">
    <location>
        <position position="85"/>
    </location>
</feature>
<accession>A0ABX5VP94</accession>
<dbReference type="PRINTS" id="PR01179">
    <property type="entry name" value="ODADCRBXLASE"/>
</dbReference>
<evidence type="ECO:0000313" key="12">
    <source>
        <dbReference type="Proteomes" id="UP000313948"/>
    </source>
</evidence>
<evidence type="ECO:0000256" key="1">
    <source>
        <dbReference type="ARBA" id="ARBA00001933"/>
    </source>
</evidence>
<feature type="binding site" evidence="6">
    <location>
        <begin position="309"/>
        <end position="312"/>
    </location>
    <ligand>
        <name>pyridoxal 5'-phosphate</name>
        <dbReference type="ChEBI" id="CHEBI:597326"/>
    </ligand>
</feature>
<comment type="subunit">
    <text evidence="6">Homodimer.</text>
</comment>
<dbReference type="Gene3D" id="3.20.20.10">
    <property type="entry name" value="Alanine racemase"/>
    <property type="match status" value="1"/>
</dbReference>
<feature type="compositionally biased region" description="Low complexity" evidence="9">
    <location>
        <begin position="1"/>
        <end position="15"/>
    </location>
</feature>
<gene>
    <name evidence="6 11" type="primary">lysA</name>
    <name evidence="11" type="ORF">FE251_12270</name>
</gene>
<evidence type="ECO:0000256" key="7">
    <source>
        <dbReference type="NCBIfam" id="TIGR01048"/>
    </source>
</evidence>
<keyword evidence="4 6" id="KW-0457">Lysine biosynthesis</keyword>
<dbReference type="CDD" id="cd06828">
    <property type="entry name" value="PLPDE_III_DapDC"/>
    <property type="match status" value="1"/>
</dbReference>
<dbReference type="InterPro" id="IPR000183">
    <property type="entry name" value="Orn/DAP/Arg_de-COase"/>
</dbReference>
<comment type="function">
    <text evidence="6">Specifically catalyzes the decarboxylation of meso-diaminopimelate (meso-DAP) to L-lysine.</text>
</comment>
<dbReference type="GO" id="GO:0008836">
    <property type="term" value="F:diaminopimelate decarboxylase activity"/>
    <property type="evidence" value="ECO:0007669"/>
    <property type="project" value="UniProtKB-EC"/>
</dbReference>
<dbReference type="Pfam" id="PF02784">
    <property type="entry name" value="Orn_Arg_deC_N"/>
    <property type="match status" value="1"/>
</dbReference>
<feature type="binding site" evidence="6">
    <location>
        <position position="312"/>
    </location>
    <ligand>
        <name>substrate</name>
    </ligand>
</feature>
<sequence>MTGPTAAPEPAAGDPRTPWSGTVRRTADGSLEVGGLDARALASAYGTPVYVLDEADVRARARAFVTAFTGAFADLAGADVYYASKALASVAVDRWVHEEGMSVDVSTGGELAVALRAGVPGGAIALHGNNKSDGELERALRAGVGRIVVDSLEEVDRLADLAGELGMGAPVMVRVTTGVHAGGHDFIATAHEDQKFGLSLASGAARRAVDAVLARPELTLLGLHSHIGSQILDLSGFEVAAGALLRLRAEVAGDSGTLMPELDLGGGYGISYTGTDAPPPPEQVATALADVVRRACEELGTPPPRVSVEPGRAVVGPAGLTLYRVGTVKPVVLDDGGERRYVSVDGGMSDNIRTALYDADYTATLAGRRSEAPAVASRVVGKHCESGDVVVRDVLLPGDVSRGDLLAVPATGAYGRSMASNYNLVPRPGVLAVRDGQARFVVRPETEDDLLALDVG</sequence>
<keyword evidence="6" id="KW-0028">Amino-acid biosynthesis</keyword>
<keyword evidence="2 6" id="KW-0210">Decarboxylase</keyword>
<dbReference type="InterPro" id="IPR002986">
    <property type="entry name" value="DAP_deCOOHase_LysA"/>
</dbReference>
<feature type="binding site" evidence="6">
    <location>
        <position position="414"/>
    </location>
    <ligand>
        <name>pyridoxal 5'-phosphate</name>
        <dbReference type="ChEBI" id="CHEBI:597326"/>
    </ligand>
</feature>
<evidence type="ECO:0000256" key="6">
    <source>
        <dbReference type="HAMAP-Rule" id="MF_02120"/>
    </source>
</evidence>
<feature type="binding site" evidence="6">
    <location>
        <position position="267"/>
    </location>
    <ligand>
        <name>pyridoxal 5'-phosphate</name>
        <dbReference type="ChEBI" id="CHEBI:597326"/>
    </ligand>
</feature>
<dbReference type="InterPro" id="IPR009006">
    <property type="entry name" value="Ala_racemase/Decarboxylase_C"/>
</dbReference>
<evidence type="ECO:0000256" key="9">
    <source>
        <dbReference type="SAM" id="MobiDB-lite"/>
    </source>
</evidence>
<evidence type="ECO:0000313" key="11">
    <source>
        <dbReference type="EMBL" id="QDB80070.1"/>
    </source>
</evidence>
<dbReference type="SUPFAM" id="SSF51419">
    <property type="entry name" value="PLP-binding barrel"/>
    <property type="match status" value="1"/>
</dbReference>
<protein>
    <recommendedName>
        <fullName evidence="6 7">Diaminopimelate decarboxylase</fullName>
        <shortName evidence="6">DAP decarboxylase</shortName>
        <shortName evidence="6">DAPDC</shortName>
        <ecNumber evidence="6 7">4.1.1.20</ecNumber>
    </recommendedName>
</protein>
<dbReference type="PANTHER" id="PTHR43727">
    <property type="entry name" value="DIAMINOPIMELATE DECARBOXYLASE"/>
    <property type="match status" value="1"/>
</dbReference>
<comment type="cofactor">
    <cofactor evidence="1 6 8">
        <name>pyridoxal 5'-phosphate</name>
        <dbReference type="ChEBI" id="CHEBI:597326"/>
    </cofactor>
</comment>
<dbReference type="Gene3D" id="2.40.37.10">
    <property type="entry name" value="Lyase, Ornithine Decarboxylase, Chain A, domain 1"/>
    <property type="match status" value="1"/>
</dbReference>